<dbReference type="GO" id="GO:0005886">
    <property type="term" value="C:plasma membrane"/>
    <property type="evidence" value="ECO:0007669"/>
    <property type="project" value="UniProtKB-SubCell"/>
</dbReference>
<dbReference type="Pfam" id="PF13440">
    <property type="entry name" value="Polysacc_synt_3"/>
    <property type="match status" value="1"/>
</dbReference>
<feature type="transmembrane region" description="Helical" evidence="7">
    <location>
        <begin position="304"/>
        <end position="326"/>
    </location>
</feature>
<keyword evidence="5 7" id="KW-1133">Transmembrane helix</keyword>
<evidence type="ECO:0000313" key="8">
    <source>
        <dbReference type="EMBL" id="MYL66713.1"/>
    </source>
</evidence>
<keyword evidence="3" id="KW-1003">Cell membrane</keyword>
<evidence type="ECO:0000313" key="9">
    <source>
        <dbReference type="Proteomes" id="UP000452321"/>
    </source>
</evidence>
<feature type="transmembrane region" description="Helical" evidence="7">
    <location>
        <begin position="338"/>
        <end position="361"/>
    </location>
</feature>
<feature type="transmembrane region" description="Helical" evidence="7">
    <location>
        <begin position="172"/>
        <end position="198"/>
    </location>
</feature>
<feature type="transmembrane region" description="Helical" evidence="7">
    <location>
        <begin position="432"/>
        <end position="450"/>
    </location>
</feature>
<keyword evidence="6 7" id="KW-0472">Membrane</keyword>
<dbReference type="AlphaFoldDB" id="A0A6B1ID55"/>
<sequence>MLDWLRVIYNRLTAGGSTEAQAVQSGVWVTSINVGDRLLQLLKVIILARLLSPEAFGLLGIALLTIAALQQFSNLGFDEALIQHEDENVDAYLNTAWIIKIIRGVVIAIIAFLAAPSLAAFFSEPQAKPIIQLLGFTPLILGVQNPAVMYFRKHLNFHREFMYQVGGRLIDLLVAVAIALVFQNAWALPAGIVAMNLAKAAISYEIHEYRPRVEFVLELGQEMFGFGKWMLASSILVFIAGQGDDAFVGWYFTATTLGFYQIAYRISNAPATEVTQVISEVAFPAFSKVQDDTERLREGYLRTLQLGTVISFPMAAGIAAVAPHFVQVAFGNEWGPMVPLIQLLAIWGGIRAFGASVGPIYKSIGRPDIEVKLQAVKVVIGAIGVFPAAKYFGVTGVISLIICISLLILPIHKYMISMILSADLRDLVKPAAYPLLGSVLMYIAVTQLSGSIPMNALGLISLITIGVIIYTAYIAIIDRLTGYGLRSLFRSVVGLI</sequence>
<dbReference type="RefSeq" id="WP_321168535.1">
    <property type="nucleotide sequence ID" value="NZ_WMFC01000003.1"/>
</dbReference>
<gene>
    <name evidence="8" type="ORF">GLW30_03090</name>
</gene>
<evidence type="ECO:0000256" key="2">
    <source>
        <dbReference type="ARBA" id="ARBA00007430"/>
    </source>
</evidence>
<comment type="similarity">
    <text evidence="2">Belongs to the polysaccharide synthase family.</text>
</comment>
<feature type="transmembrane region" description="Helical" evidence="7">
    <location>
        <begin position="456"/>
        <end position="476"/>
    </location>
</feature>
<organism evidence="8 9">
    <name type="scientific">Halorubrum distributum</name>
    <dbReference type="NCBI Taxonomy" id="29283"/>
    <lineage>
        <taxon>Archaea</taxon>
        <taxon>Methanobacteriati</taxon>
        <taxon>Methanobacteriota</taxon>
        <taxon>Stenosarchaea group</taxon>
        <taxon>Halobacteria</taxon>
        <taxon>Halobacteriales</taxon>
        <taxon>Haloferacaceae</taxon>
        <taxon>Halorubrum</taxon>
        <taxon>Halorubrum distributum group</taxon>
    </lineage>
</organism>
<evidence type="ECO:0000256" key="4">
    <source>
        <dbReference type="ARBA" id="ARBA00022692"/>
    </source>
</evidence>
<protein>
    <submittedName>
        <fullName evidence="8">Oligosaccharide flippase family protein</fullName>
    </submittedName>
</protein>
<accession>A0A6B1ID55</accession>
<dbReference type="Proteomes" id="UP000452321">
    <property type="component" value="Unassembled WGS sequence"/>
</dbReference>
<dbReference type="PANTHER" id="PTHR30250">
    <property type="entry name" value="PST FAMILY PREDICTED COLANIC ACID TRANSPORTER"/>
    <property type="match status" value="1"/>
</dbReference>
<evidence type="ECO:0000256" key="3">
    <source>
        <dbReference type="ARBA" id="ARBA00022475"/>
    </source>
</evidence>
<evidence type="ECO:0000256" key="5">
    <source>
        <dbReference type="ARBA" id="ARBA00022989"/>
    </source>
</evidence>
<feature type="transmembrane region" description="Helical" evidence="7">
    <location>
        <begin position="97"/>
        <end position="121"/>
    </location>
</feature>
<evidence type="ECO:0000256" key="7">
    <source>
        <dbReference type="SAM" id="Phobius"/>
    </source>
</evidence>
<dbReference type="EMBL" id="WMFC01000003">
    <property type="protein sequence ID" value="MYL66713.1"/>
    <property type="molecule type" value="Genomic_DNA"/>
</dbReference>
<name>A0A6B1ID55_9EURY</name>
<comment type="subcellular location">
    <subcellularLocation>
        <location evidence="1">Cell membrane</location>
        <topology evidence="1">Multi-pass membrane protein</topology>
    </subcellularLocation>
</comment>
<dbReference type="PANTHER" id="PTHR30250:SF10">
    <property type="entry name" value="LIPOPOLYSACCHARIDE BIOSYNTHESIS PROTEIN WZXC"/>
    <property type="match status" value="1"/>
</dbReference>
<reference evidence="8 9" key="1">
    <citation type="submission" date="2019-11" db="EMBL/GenBank/DDBJ databases">
        <title>Genome sequences of 17 halophilic strains isolated from different environments.</title>
        <authorList>
            <person name="Furrow R.E."/>
        </authorList>
    </citation>
    <scope>NUCLEOTIDE SEQUENCE [LARGE SCALE GENOMIC DNA]</scope>
    <source>
        <strain evidence="8 9">22502_06_Cabo</strain>
    </source>
</reference>
<feature type="transmembrane region" description="Helical" evidence="7">
    <location>
        <begin position="46"/>
        <end position="69"/>
    </location>
</feature>
<comment type="caution">
    <text evidence="8">The sequence shown here is derived from an EMBL/GenBank/DDBJ whole genome shotgun (WGS) entry which is preliminary data.</text>
</comment>
<feature type="transmembrane region" description="Helical" evidence="7">
    <location>
        <begin position="133"/>
        <end position="152"/>
    </location>
</feature>
<dbReference type="InterPro" id="IPR050833">
    <property type="entry name" value="Poly_Biosynth_Transport"/>
</dbReference>
<feature type="transmembrane region" description="Helical" evidence="7">
    <location>
        <begin position="398"/>
        <end position="420"/>
    </location>
</feature>
<dbReference type="CDD" id="cd13127">
    <property type="entry name" value="MATE_tuaB_like"/>
    <property type="match status" value="1"/>
</dbReference>
<keyword evidence="4 7" id="KW-0812">Transmembrane</keyword>
<evidence type="ECO:0000256" key="1">
    <source>
        <dbReference type="ARBA" id="ARBA00004651"/>
    </source>
</evidence>
<evidence type="ECO:0000256" key="6">
    <source>
        <dbReference type="ARBA" id="ARBA00023136"/>
    </source>
</evidence>
<proteinExistence type="inferred from homology"/>